<dbReference type="InterPro" id="IPR025828">
    <property type="entry name" value="Put_sensor_dom"/>
</dbReference>
<evidence type="ECO:0000259" key="11">
    <source>
        <dbReference type="Pfam" id="PF13796"/>
    </source>
</evidence>
<keyword evidence="13" id="KW-1185">Reference proteome</keyword>
<name>A0A7Y6IFC5_9ACTN</name>
<comment type="catalytic activity">
    <reaction evidence="1">
        <text>ATP + protein L-histidine = ADP + protein N-phospho-L-histidine.</text>
        <dbReference type="EC" id="2.7.13.3"/>
    </reaction>
</comment>
<evidence type="ECO:0000256" key="4">
    <source>
        <dbReference type="ARBA" id="ARBA00022679"/>
    </source>
</evidence>
<dbReference type="AlphaFoldDB" id="A0A7Y6IFC5"/>
<evidence type="ECO:0000256" key="5">
    <source>
        <dbReference type="ARBA" id="ARBA00022741"/>
    </source>
</evidence>
<keyword evidence="9" id="KW-1133">Transmembrane helix</keyword>
<keyword evidence="9" id="KW-0812">Transmembrane</keyword>
<dbReference type="GO" id="GO:0046983">
    <property type="term" value="F:protein dimerization activity"/>
    <property type="evidence" value="ECO:0007669"/>
    <property type="project" value="InterPro"/>
</dbReference>
<evidence type="ECO:0000256" key="6">
    <source>
        <dbReference type="ARBA" id="ARBA00022777"/>
    </source>
</evidence>
<evidence type="ECO:0000256" key="7">
    <source>
        <dbReference type="ARBA" id="ARBA00022840"/>
    </source>
</evidence>
<protein>
    <recommendedName>
        <fullName evidence="2">histidine kinase</fullName>
        <ecNumber evidence="2">2.7.13.3</ecNumber>
    </recommendedName>
</protein>
<dbReference type="SUPFAM" id="SSF55874">
    <property type="entry name" value="ATPase domain of HSP90 chaperone/DNA topoisomerase II/histidine kinase"/>
    <property type="match status" value="1"/>
</dbReference>
<dbReference type="RefSeq" id="WP_175594630.1">
    <property type="nucleotide sequence ID" value="NZ_JABWGN010000019.1"/>
</dbReference>
<dbReference type="GO" id="GO:0016020">
    <property type="term" value="C:membrane"/>
    <property type="evidence" value="ECO:0007669"/>
    <property type="project" value="InterPro"/>
</dbReference>
<keyword evidence="3" id="KW-0597">Phosphoprotein</keyword>
<dbReference type="Gene3D" id="1.20.5.1930">
    <property type="match status" value="1"/>
</dbReference>
<dbReference type="Pfam" id="PF07730">
    <property type="entry name" value="HisKA_3"/>
    <property type="match status" value="1"/>
</dbReference>
<dbReference type="PANTHER" id="PTHR24421">
    <property type="entry name" value="NITRATE/NITRITE SENSOR PROTEIN NARX-RELATED"/>
    <property type="match status" value="1"/>
</dbReference>
<sequence>MRSLMRRVLLDTRYTLVGFPTTVIGFAILIAGFAAGLGTAVVWVGVPLLAGVLMIARGFADAERGWLSDVLRRPPVRPRYKPAPEGAGRFRRLVNPLTSGQSWLDLLHGILNLPMAIIAFVLTVVFWAIPLLGLSYPLYGVVTSRIPGNTELPELLGFGRGYGVNVVFHVSLGVLGLLVLPFMVRAAALIRAGLGRALLTGVAELQERIEDLAEGRAAAVSAEANALRKLERDIHDGPQQRLVSLAMELSRAQRQMAKDPEAAQATIGSAITATRETLDELRALSRGIAPPILSDRGLAPALAALAGRCTVPVELDVQVVGRFQAAVENAIYFVVAETMTNVAKHSRATVCTVQLSRTGNILMLTIGDDGVGGAHVAKGHGLAGLADRLRAVDGELTVDSPDGGPTVIVAEVPCA</sequence>
<evidence type="ECO:0000256" key="8">
    <source>
        <dbReference type="ARBA" id="ARBA00023012"/>
    </source>
</evidence>
<feature type="domain" description="Signal transduction histidine kinase subgroup 3 dimerisation and phosphoacceptor" evidence="10">
    <location>
        <begin position="229"/>
        <end position="291"/>
    </location>
</feature>
<dbReference type="EMBL" id="JABWGN010000019">
    <property type="protein sequence ID" value="NUW37177.1"/>
    <property type="molecule type" value="Genomic_DNA"/>
</dbReference>
<evidence type="ECO:0000313" key="12">
    <source>
        <dbReference type="EMBL" id="NUW37177.1"/>
    </source>
</evidence>
<dbReference type="GO" id="GO:0005524">
    <property type="term" value="F:ATP binding"/>
    <property type="evidence" value="ECO:0007669"/>
    <property type="project" value="UniProtKB-KW"/>
</dbReference>
<evidence type="ECO:0000256" key="9">
    <source>
        <dbReference type="SAM" id="Phobius"/>
    </source>
</evidence>
<keyword evidence="8" id="KW-0902">Two-component regulatory system</keyword>
<dbReference type="InterPro" id="IPR050482">
    <property type="entry name" value="Sensor_HK_TwoCompSys"/>
</dbReference>
<feature type="transmembrane region" description="Helical" evidence="9">
    <location>
        <begin position="162"/>
        <end position="184"/>
    </location>
</feature>
<comment type="caution">
    <text evidence="12">The sequence shown here is derived from an EMBL/GenBank/DDBJ whole genome shotgun (WGS) entry which is preliminary data.</text>
</comment>
<keyword evidence="5" id="KW-0547">Nucleotide-binding</keyword>
<feature type="transmembrane region" description="Helical" evidence="9">
    <location>
        <begin position="110"/>
        <end position="129"/>
    </location>
</feature>
<dbReference type="CDD" id="cd16917">
    <property type="entry name" value="HATPase_UhpB-NarQ-NarX-like"/>
    <property type="match status" value="1"/>
</dbReference>
<dbReference type="InterPro" id="IPR011712">
    <property type="entry name" value="Sig_transdc_His_kin_sub3_dim/P"/>
</dbReference>
<dbReference type="Pfam" id="PF13796">
    <property type="entry name" value="Sensor"/>
    <property type="match status" value="1"/>
</dbReference>
<evidence type="ECO:0000256" key="1">
    <source>
        <dbReference type="ARBA" id="ARBA00000085"/>
    </source>
</evidence>
<evidence type="ECO:0000256" key="3">
    <source>
        <dbReference type="ARBA" id="ARBA00022553"/>
    </source>
</evidence>
<keyword evidence="4" id="KW-0808">Transferase</keyword>
<evidence type="ECO:0000259" key="10">
    <source>
        <dbReference type="Pfam" id="PF07730"/>
    </source>
</evidence>
<keyword evidence="9" id="KW-0472">Membrane</keyword>
<reference evidence="12 13" key="1">
    <citation type="submission" date="2020-06" db="EMBL/GenBank/DDBJ databases">
        <title>Nonomuraea sp. SMC257, a novel actinomycete isolated from soil.</title>
        <authorList>
            <person name="Chanama M."/>
        </authorList>
    </citation>
    <scope>NUCLEOTIDE SEQUENCE [LARGE SCALE GENOMIC DNA]</scope>
    <source>
        <strain evidence="12 13">SMC257</strain>
    </source>
</reference>
<organism evidence="12 13">
    <name type="scientific">Nonomuraea montanisoli</name>
    <dbReference type="NCBI Taxonomy" id="2741721"/>
    <lineage>
        <taxon>Bacteria</taxon>
        <taxon>Bacillati</taxon>
        <taxon>Actinomycetota</taxon>
        <taxon>Actinomycetes</taxon>
        <taxon>Streptosporangiales</taxon>
        <taxon>Streptosporangiaceae</taxon>
        <taxon>Nonomuraea</taxon>
    </lineage>
</organism>
<feature type="domain" description="Putative sensor" evidence="11">
    <location>
        <begin position="14"/>
        <end position="199"/>
    </location>
</feature>
<feature type="transmembrane region" description="Helical" evidence="9">
    <location>
        <begin position="12"/>
        <end position="34"/>
    </location>
</feature>
<gene>
    <name evidence="12" type="ORF">HTZ77_38105</name>
</gene>
<dbReference type="PANTHER" id="PTHR24421:SF10">
    <property type="entry name" value="NITRATE_NITRITE SENSOR PROTEIN NARQ"/>
    <property type="match status" value="1"/>
</dbReference>
<accession>A0A7Y6IFC5</accession>
<dbReference type="Proteomes" id="UP000586042">
    <property type="component" value="Unassembled WGS sequence"/>
</dbReference>
<dbReference type="InterPro" id="IPR036890">
    <property type="entry name" value="HATPase_C_sf"/>
</dbReference>
<evidence type="ECO:0000313" key="13">
    <source>
        <dbReference type="Proteomes" id="UP000586042"/>
    </source>
</evidence>
<proteinExistence type="predicted"/>
<keyword evidence="7" id="KW-0067">ATP-binding</keyword>
<dbReference type="Gene3D" id="3.30.565.10">
    <property type="entry name" value="Histidine kinase-like ATPase, C-terminal domain"/>
    <property type="match status" value="1"/>
</dbReference>
<evidence type="ECO:0000256" key="2">
    <source>
        <dbReference type="ARBA" id="ARBA00012438"/>
    </source>
</evidence>
<feature type="transmembrane region" description="Helical" evidence="9">
    <location>
        <begin position="40"/>
        <end position="60"/>
    </location>
</feature>
<keyword evidence="6" id="KW-0418">Kinase</keyword>
<dbReference type="EC" id="2.7.13.3" evidence="2"/>
<dbReference type="GO" id="GO:0000155">
    <property type="term" value="F:phosphorelay sensor kinase activity"/>
    <property type="evidence" value="ECO:0007669"/>
    <property type="project" value="InterPro"/>
</dbReference>